<dbReference type="RefSeq" id="WP_205186255.1">
    <property type="nucleotide sequence ID" value="NZ_JAFBFC010000003.1"/>
</dbReference>
<evidence type="ECO:0000313" key="2">
    <source>
        <dbReference type="Proteomes" id="UP000809829"/>
    </source>
</evidence>
<dbReference type="EMBL" id="JAFBFC010000003">
    <property type="protein sequence ID" value="MBM7702881.1"/>
    <property type="molecule type" value="Genomic_DNA"/>
</dbReference>
<sequence>MKKWLWIVGLIAAFLLLHIHPHTALRTHVFLLGYPKAAVTSGIIDDTYHNDVDGEKFENMNAKAYTLTEPPIEKATQGELRNYLVKKIGFIYVAEYYGEL</sequence>
<keyword evidence="2" id="KW-1185">Reference proteome</keyword>
<accession>A0ABS2QTT6</accession>
<comment type="caution">
    <text evidence="1">The sequence shown here is derived from an EMBL/GenBank/DDBJ whole genome shotgun (WGS) entry which is preliminary data.</text>
</comment>
<evidence type="ECO:0000313" key="1">
    <source>
        <dbReference type="EMBL" id="MBM7702881.1"/>
    </source>
</evidence>
<name>A0ABS2QTT6_9BACI</name>
<protein>
    <submittedName>
        <fullName evidence="1">Uncharacterized protein</fullName>
    </submittedName>
</protein>
<proteinExistence type="predicted"/>
<dbReference type="Proteomes" id="UP000809829">
    <property type="component" value="Unassembled WGS sequence"/>
</dbReference>
<gene>
    <name evidence="1" type="ORF">JOC83_001728</name>
</gene>
<organism evidence="1 2">
    <name type="scientific">Priestia iocasae</name>
    <dbReference type="NCBI Taxonomy" id="2291674"/>
    <lineage>
        <taxon>Bacteria</taxon>
        <taxon>Bacillati</taxon>
        <taxon>Bacillota</taxon>
        <taxon>Bacilli</taxon>
        <taxon>Bacillales</taxon>
        <taxon>Bacillaceae</taxon>
        <taxon>Priestia</taxon>
    </lineage>
</organism>
<reference evidence="1 2" key="1">
    <citation type="submission" date="2021-01" db="EMBL/GenBank/DDBJ databases">
        <title>Genomic Encyclopedia of Type Strains, Phase IV (KMG-IV): sequencing the most valuable type-strain genomes for metagenomic binning, comparative biology and taxonomic classification.</title>
        <authorList>
            <person name="Goeker M."/>
        </authorList>
    </citation>
    <scope>NUCLEOTIDE SEQUENCE [LARGE SCALE GENOMIC DNA]</scope>
    <source>
        <strain evidence="1 2">DSM 104297</strain>
    </source>
</reference>